<dbReference type="PANTHER" id="PTHR46018">
    <property type="entry name" value="ZINC PHOSPHODIESTERASE ELAC PROTEIN 1"/>
    <property type="match status" value="1"/>
</dbReference>
<dbReference type="SUPFAM" id="SSF56281">
    <property type="entry name" value="Metallo-hydrolase/oxidoreductase"/>
    <property type="match status" value="1"/>
</dbReference>
<dbReference type="PANTHER" id="PTHR46018:SF2">
    <property type="entry name" value="ZINC PHOSPHODIESTERASE ELAC PROTEIN 1"/>
    <property type="match status" value="1"/>
</dbReference>
<accession>A0A1G7VC73</accession>
<organism evidence="1 2">
    <name type="scientific">Dyadobacter soli</name>
    <dbReference type="NCBI Taxonomy" id="659014"/>
    <lineage>
        <taxon>Bacteria</taxon>
        <taxon>Pseudomonadati</taxon>
        <taxon>Bacteroidota</taxon>
        <taxon>Cytophagia</taxon>
        <taxon>Cytophagales</taxon>
        <taxon>Spirosomataceae</taxon>
        <taxon>Dyadobacter</taxon>
    </lineage>
</organism>
<evidence type="ECO:0000313" key="1">
    <source>
        <dbReference type="EMBL" id="SDG57161.1"/>
    </source>
</evidence>
<gene>
    <name evidence="1" type="ORF">SAMN04487996_12028</name>
</gene>
<reference evidence="2" key="1">
    <citation type="submission" date="2016-10" db="EMBL/GenBank/DDBJ databases">
        <authorList>
            <person name="Varghese N."/>
            <person name="Submissions S."/>
        </authorList>
    </citation>
    <scope>NUCLEOTIDE SEQUENCE [LARGE SCALE GENOMIC DNA]</scope>
    <source>
        <strain evidence="2">DSM 25329</strain>
    </source>
</reference>
<keyword evidence="2" id="KW-1185">Reference proteome</keyword>
<dbReference type="InterPro" id="IPR036866">
    <property type="entry name" value="RibonucZ/Hydroxyglut_hydro"/>
</dbReference>
<dbReference type="STRING" id="659014.SAMN04487996_12028"/>
<dbReference type="GO" id="GO:0042781">
    <property type="term" value="F:3'-tRNA processing endoribonuclease activity"/>
    <property type="evidence" value="ECO:0007669"/>
    <property type="project" value="TreeGrafter"/>
</dbReference>
<dbReference type="Gene3D" id="3.60.15.10">
    <property type="entry name" value="Ribonuclease Z/Hydroxyacylglutathione hydrolase-like"/>
    <property type="match status" value="1"/>
</dbReference>
<evidence type="ECO:0000313" key="2">
    <source>
        <dbReference type="Proteomes" id="UP000198748"/>
    </source>
</evidence>
<dbReference type="EMBL" id="FNAN01000020">
    <property type="protein sequence ID" value="SDG57161.1"/>
    <property type="molecule type" value="Genomic_DNA"/>
</dbReference>
<protein>
    <recommendedName>
        <fullName evidence="3">Beta-lactamase superfamily domain-containing protein</fullName>
    </recommendedName>
</protein>
<dbReference type="AlphaFoldDB" id="A0A1G7VC73"/>
<evidence type="ECO:0008006" key="3">
    <source>
        <dbReference type="Google" id="ProtNLM"/>
    </source>
</evidence>
<sequence length="166" mass="18341">MRPCPDIRPLVIPHEYKAGTLLTTSDFEVNALQTVHPPVDESYALRFRLGEKVVVFSGDTAYFPPLAKFASRADFLVHEVMNGPAVEEMVKRRPNAVRLKASILSHHTLAEDVGKIASAAKVKTLILTHFVPPDDKSLTDEVWTKAVHTSYSGKIIVGKDLLQIAL</sequence>
<name>A0A1G7VC73_9BACT</name>
<dbReference type="Proteomes" id="UP000198748">
    <property type="component" value="Unassembled WGS sequence"/>
</dbReference>
<proteinExistence type="predicted"/>